<dbReference type="AlphaFoldDB" id="A0A193QHX0"/>
<evidence type="ECO:0008006" key="3">
    <source>
        <dbReference type="Google" id="ProtNLM"/>
    </source>
</evidence>
<organism evidence="1 2">
    <name type="scientific">Sodalis glossinidius (strain morsitans)</name>
    <dbReference type="NCBI Taxonomy" id="343509"/>
    <lineage>
        <taxon>Bacteria</taxon>
        <taxon>Pseudomonadati</taxon>
        <taxon>Pseudomonadota</taxon>
        <taxon>Gammaproteobacteria</taxon>
        <taxon>Enterobacterales</taxon>
        <taxon>Bruguierivoracaceae</taxon>
        <taxon>Sodalis</taxon>
    </lineage>
</organism>
<sequence length="289" mass="33051">MNILDKHRVMGYVKNLLKFNADNTASESLSRSSEQLPKICNSPTCDSSELKDEKTQPQNNQLHINFGSKKINGLSISHVVSLGSHCLTASILKKYGLKKASFPFDWIFSSPEVVIDCLNDEFELFLDKRQHKSVTGNRVNGSSEPGATHIYFQEHYGTKEFFTHRDTTIEENYIYYSRAVSRFKELLKSDEGKLFIIISRGNRDLINNFDALTKALEQKTNNFFLVGIQLLHSRTESFPLFLDEKKNTVNSALYSFSSTSVEEFRDHYPSMTDEMIILSLISDFEIKVS</sequence>
<dbReference type="Pfam" id="PF08795">
    <property type="entry name" value="DUF1796"/>
    <property type="match status" value="1"/>
</dbReference>
<dbReference type="EMBL" id="LN854557">
    <property type="protein sequence ID" value="CRL44515.1"/>
    <property type="molecule type" value="Genomic_DNA"/>
</dbReference>
<accession>A0A193QHX0</accession>
<protein>
    <recommendedName>
        <fullName evidence="3">Papain-like cysteine peptidase (DUF1796)</fullName>
    </recommendedName>
</protein>
<evidence type="ECO:0000313" key="1">
    <source>
        <dbReference type="EMBL" id="CRL44515.1"/>
    </source>
</evidence>
<dbReference type="Proteomes" id="UP000245838">
    <property type="component" value="Chromosome sggmmb4_Chromosome"/>
</dbReference>
<dbReference type="InterPro" id="IPR014903">
    <property type="entry name" value="DUF1796"/>
</dbReference>
<reference evidence="1 2" key="1">
    <citation type="submission" date="2015-05" db="EMBL/GenBank/DDBJ databases">
        <authorList>
            <person name="Goodhead I."/>
        </authorList>
    </citation>
    <scope>NUCLEOTIDE SEQUENCE [LARGE SCALE GENOMIC DNA]</scope>
    <source>
        <strain evidence="2">morsitans</strain>
    </source>
</reference>
<gene>
    <name evidence="1" type="ORF">SGGMMB4_01644</name>
</gene>
<proteinExistence type="predicted"/>
<name>A0A193QHX0_SODGM</name>
<evidence type="ECO:0000313" key="2">
    <source>
        <dbReference type="Proteomes" id="UP000245838"/>
    </source>
</evidence>
<dbReference type="RefSeq" id="WP_166506495.1">
    <property type="nucleotide sequence ID" value="NZ_LN854557.1"/>
</dbReference>